<gene>
    <name evidence="21" type="primary">ND2</name>
</gene>
<geneLocation type="mitochondrion" evidence="21"/>
<keyword evidence="7" id="KW-0679">Respiratory chain</keyword>
<evidence type="ECO:0000256" key="2">
    <source>
        <dbReference type="ARBA" id="ARBA00004448"/>
    </source>
</evidence>
<organism evidence="21">
    <name type="scientific">Macrosteles quadrilineatus</name>
    <name type="common">Aster leafhopper</name>
    <dbReference type="NCBI Taxonomy" id="74068"/>
    <lineage>
        <taxon>Eukaryota</taxon>
        <taxon>Metazoa</taxon>
        <taxon>Ecdysozoa</taxon>
        <taxon>Arthropoda</taxon>
        <taxon>Hexapoda</taxon>
        <taxon>Insecta</taxon>
        <taxon>Pterygota</taxon>
        <taxon>Neoptera</taxon>
        <taxon>Paraneoptera</taxon>
        <taxon>Hemiptera</taxon>
        <taxon>Auchenorrhyncha</taxon>
        <taxon>Membracoidea</taxon>
        <taxon>Cicadellidae</taxon>
        <taxon>Deltocephalinae</taxon>
        <taxon>Macrosteles</taxon>
    </lineage>
</organism>
<reference evidence="21" key="1">
    <citation type="journal article" date="2017" name="Mitochondrial DNA Part B Resour">
        <title>The complete mitochondrial genome of Macrosteles quadrilineatus (Hemiptera: Cicadellidae).</title>
        <authorList>
            <person name="Mao M."/>
            <person name="Yang X."/>
            <person name="Bennett G."/>
        </authorList>
    </citation>
    <scope>NUCLEOTIDE SEQUENCE</scope>
</reference>
<evidence type="ECO:0000256" key="6">
    <source>
        <dbReference type="ARBA" id="ARBA00022448"/>
    </source>
</evidence>
<feature type="transmembrane region" description="Helical" evidence="19">
    <location>
        <begin position="230"/>
        <end position="253"/>
    </location>
</feature>
<evidence type="ECO:0000256" key="11">
    <source>
        <dbReference type="ARBA" id="ARBA00022982"/>
    </source>
</evidence>
<dbReference type="PANTHER" id="PTHR46552:SF1">
    <property type="entry name" value="NADH-UBIQUINONE OXIDOREDUCTASE CHAIN 2"/>
    <property type="match status" value="1"/>
</dbReference>
<keyword evidence="15 21" id="KW-0496">Mitochondrion</keyword>
<dbReference type="GeneID" id="32891616"/>
<evidence type="ECO:0000256" key="4">
    <source>
        <dbReference type="ARBA" id="ARBA00012944"/>
    </source>
</evidence>
<feature type="transmembrane region" description="Helical" evidence="19">
    <location>
        <begin position="187"/>
        <end position="209"/>
    </location>
</feature>
<keyword evidence="14" id="KW-0830">Ubiquinone</keyword>
<evidence type="ECO:0000256" key="7">
    <source>
        <dbReference type="ARBA" id="ARBA00022660"/>
    </source>
</evidence>
<dbReference type="EC" id="7.1.1.2" evidence="4"/>
<dbReference type="GO" id="GO:0006120">
    <property type="term" value="P:mitochondrial electron transport, NADH to ubiquinone"/>
    <property type="evidence" value="ECO:0007669"/>
    <property type="project" value="TreeGrafter"/>
</dbReference>
<keyword evidence="13" id="KW-0520">NAD</keyword>
<keyword evidence="10" id="KW-1278">Translocase</keyword>
<feature type="transmembrane region" description="Helical" evidence="19">
    <location>
        <begin position="60"/>
        <end position="84"/>
    </location>
</feature>
<dbReference type="EMBL" id="KY645960">
    <property type="protein sequence ID" value="ARQ26983.1"/>
    <property type="molecule type" value="Genomic_DNA"/>
</dbReference>
<comment type="similarity">
    <text evidence="3">Belongs to the complex I subunit 2 family.</text>
</comment>
<keyword evidence="6" id="KW-0813">Transport</keyword>
<proteinExistence type="inferred from homology"/>
<dbReference type="PANTHER" id="PTHR46552">
    <property type="entry name" value="NADH-UBIQUINONE OXIDOREDUCTASE CHAIN 2"/>
    <property type="match status" value="1"/>
</dbReference>
<keyword evidence="9" id="KW-0999">Mitochondrion inner membrane</keyword>
<feature type="transmembrane region" description="Helical" evidence="19">
    <location>
        <begin position="104"/>
        <end position="127"/>
    </location>
</feature>
<dbReference type="Pfam" id="PF00361">
    <property type="entry name" value="Proton_antipo_M"/>
    <property type="match status" value="1"/>
</dbReference>
<dbReference type="KEGG" id="mqu:32891616"/>
<feature type="transmembrane region" description="Helical" evidence="19">
    <location>
        <begin position="265"/>
        <end position="286"/>
    </location>
</feature>
<evidence type="ECO:0000256" key="13">
    <source>
        <dbReference type="ARBA" id="ARBA00023027"/>
    </source>
</evidence>
<dbReference type="CTD" id="4536"/>
<evidence type="ECO:0000259" key="20">
    <source>
        <dbReference type="Pfam" id="PF00361"/>
    </source>
</evidence>
<accession>A0A343CXA1</accession>
<evidence type="ECO:0000256" key="17">
    <source>
        <dbReference type="ARBA" id="ARBA00031028"/>
    </source>
</evidence>
<keyword evidence="8 19" id="KW-0812">Transmembrane</keyword>
<evidence type="ECO:0000256" key="18">
    <source>
        <dbReference type="ARBA" id="ARBA00049551"/>
    </source>
</evidence>
<dbReference type="RefSeq" id="YP_009370122.1">
    <property type="nucleotide sequence ID" value="NC_034781.1"/>
</dbReference>
<keyword evidence="16 19" id="KW-0472">Membrane</keyword>
<dbReference type="GO" id="GO:0005743">
    <property type="term" value="C:mitochondrial inner membrane"/>
    <property type="evidence" value="ECO:0007669"/>
    <property type="project" value="UniProtKB-SubCell"/>
</dbReference>
<feature type="transmembrane region" description="Helical" evidence="19">
    <location>
        <begin position="139"/>
        <end position="160"/>
    </location>
</feature>
<feature type="transmembrane region" description="Helical" evidence="19">
    <location>
        <begin position="307"/>
        <end position="327"/>
    </location>
</feature>
<comment type="subcellular location">
    <subcellularLocation>
        <location evidence="2">Mitochondrion inner membrane</location>
        <topology evidence="2">Multi-pass membrane protein</topology>
    </subcellularLocation>
</comment>
<dbReference type="OrthoDB" id="4092844at2759"/>
<dbReference type="GO" id="GO:0008137">
    <property type="term" value="F:NADH dehydrogenase (ubiquinone) activity"/>
    <property type="evidence" value="ECO:0007669"/>
    <property type="project" value="UniProtKB-EC"/>
</dbReference>
<evidence type="ECO:0000256" key="10">
    <source>
        <dbReference type="ARBA" id="ARBA00022967"/>
    </source>
</evidence>
<dbReference type="AlphaFoldDB" id="A0A343CXA1"/>
<evidence type="ECO:0000313" key="21">
    <source>
        <dbReference type="EMBL" id="ARQ26983.1"/>
    </source>
</evidence>
<evidence type="ECO:0000256" key="15">
    <source>
        <dbReference type="ARBA" id="ARBA00023128"/>
    </source>
</evidence>
<comment type="function">
    <text evidence="1">Core subunit of the mitochondrial membrane respiratory chain NADH dehydrogenase (Complex I) that is believed to belong to the minimal assembly required for catalysis. Complex I functions in the transfer of electrons from NADH to the respiratory chain. The immediate electron acceptor for the enzyme is believed to be ubiquinone.</text>
</comment>
<feature type="transmembrane region" description="Helical" evidence="19">
    <location>
        <begin position="7"/>
        <end position="24"/>
    </location>
</feature>
<dbReference type="InterPro" id="IPR050175">
    <property type="entry name" value="Complex_I_Subunit_2"/>
</dbReference>
<dbReference type="InterPro" id="IPR001750">
    <property type="entry name" value="ND/Mrp_TM"/>
</dbReference>
<evidence type="ECO:0000256" key="5">
    <source>
        <dbReference type="ARBA" id="ARBA00021008"/>
    </source>
</evidence>
<protein>
    <recommendedName>
        <fullName evidence="5">NADH-ubiquinone oxidoreductase chain 2</fullName>
        <ecNumber evidence="4">7.1.1.2</ecNumber>
    </recommendedName>
    <alternativeName>
        <fullName evidence="17">NADH dehydrogenase subunit 2</fullName>
    </alternativeName>
</protein>
<evidence type="ECO:0000256" key="1">
    <source>
        <dbReference type="ARBA" id="ARBA00003257"/>
    </source>
</evidence>
<evidence type="ECO:0000256" key="14">
    <source>
        <dbReference type="ARBA" id="ARBA00023075"/>
    </source>
</evidence>
<keyword evidence="12 19" id="KW-1133">Transmembrane helix</keyword>
<evidence type="ECO:0000256" key="19">
    <source>
        <dbReference type="SAM" id="Phobius"/>
    </source>
</evidence>
<evidence type="ECO:0000256" key="16">
    <source>
        <dbReference type="ARBA" id="ARBA00023136"/>
    </source>
</evidence>
<keyword evidence="11" id="KW-0249">Electron transport</keyword>
<comment type="catalytic activity">
    <reaction evidence="18">
        <text>a ubiquinone + NADH + 5 H(+)(in) = a ubiquinol + NAD(+) + 4 H(+)(out)</text>
        <dbReference type="Rhea" id="RHEA:29091"/>
        <dbReference type="Rhea" id="RHEA-COMP:9565"/>
        <dbReference type="Rhea" id="RHEA-COMP:9566"/>
        <dbReference type="ChEBI" id="CHEBI:15378"/>
        <dbReference type="ChEBI" id="CHEBI:16389"/>
        <dbReference type="ChEBI" id="CHEBI:17976"/>
        <dbReference type="ChEBI" id="CHEBI:57540"/>
        <dbReference type="ChEBI" id="CHEBI:57945"/>
        <dbReference type="EC" id="7.1.1.2"/>
    </reaction>
</comment>
<evidence type="ECO:0000256" key="9">
    <source>
        <dbReference type="ARBA" id="ARBA00022792"/>
    </source>
</evidence>
<evidence type="ECO:0000256" key="12">
    <source>
        <dbReference type="ARBA" id="ARBA00022989"/>
    </source>
</evidence>
<name>A0A343CXA1_MACQU</name>
<sequence>MNMNSTMMILLNVMMIGVIMTASSNNWISMWMGIEMSMVSFIPMITNYNNQMSSESMMKYFIIQSIASTMFLFSTISMLIGVNMEIMENLVKLSMIIKLGLAPFHNWVLMIIESMSYFPMFIMLTIMKIQPMIIMFQLNFNKMMTLVILMSMIISSFSALNQSSIRKTLGWSSIYNMSIMMTSTNKLMMSMTYLMIYSLIMMILLKTVMKMKINYLNQMMFNEFSMLIKINMWINMLSMSGFPPTMGFFIKLIMIQNMINENQNMMIMVMVLTSMLVMMFYTRMAFNSMMMFCHMKKWMMISMNKPMYYLMILNLTMMSTMLTMMNFM</sequence>
<evidence type="ECO:0000256" key="3">
    <source>
        <dbReference type="ARBA" id="ARBA00007012"/>
    </source>
</evidence>
<feature type="domain" description="NADH:quinone oxidoreductase/Mrp antiporter transmembrane" evidence="20">
    <location>
        <begin position="24"/>
        <end position="276"/>
    </location>
</feature>
<evidence type="ECO:0000256" key="8">
    <source>
        <dbReference type="ARBA" id="ARBA00022692"/>
    </source>
</evidence>